<proteinExistence type="predicted"/>
<keyword evidence="3" id="KW-1185">Reference proteome</keyword>
<dbReference type="Proteomes" id="UP001589776">
    <property type="component" value="Unassembled WGS sequence"/>
</dbReference>
<name>A0ABV6DGQ7_9BACL</name>
<dbReference type="EMBL" id="JBHLWN010000022">
    <property type="protein sequence ID" value="MFC0211809.1"/>
    <property type="molecule type" value="Genomic_DNA"/>
</dbReference>
<evidence type="ECO:0000313" key="3">
    <source>
        <dbReference type="Proteomes" id="UP001589776"/>
    </source>
</evidence>
<accession>A0ABV6DGQ7</accession>
<feature type="signal peptide" evidence="1">
    <location>
        <begin position="1"/>
        <end position="25"/>
    </location>
</feature>
<feature type="chain" id="PRO_5046712184" evidence="1">
    <location>
        <begin position="26"/>
        <end position="233"/>
    </location>
</feature>
<sequence>MRKKLLPLFLVVLLAASIAASQAAAKDGIAVKYDFQEVKVLFAAEFTAYPQGYVSPKEPASAPSAASSPVTAAVYSSVNGWVYGAGTQTPVTVPDSGPKPLKVMYGVVELVPAGGYSSFTEQFIKVSDGTNSLRALSNGLTNRFAGSRVIGMDTNFLTGKKLEGSSVVKDYSDGMNAIYLSRSWDEYFNMTNVSLSFQADAKGSPDAFFRQLAQTSYTVDMGTWKQVGNPGVN</sequence>
<organism evidence="2 3">
    <name type="scientific">Paenibacillus chartarius</name>
    <dbReference type="NCBI Taxonomy" id="747481"/>
    <lineage>
        <taxon>Bacteria</taxon>
        <taxon>Bacillati</taxon>
        <taxon>Bacillota</taxon>
        <taxon>Bacilli</taxon>
        <taxon>Bacillales</taxon>
        <taxon>Paenibacillaceae</taxon>
        <taxon>Paenibacillus</taxon>
    </lineage>
</organism>
<keyword evidence="1" id="KW-0732">Signal</keyword>
<protein>
    <submittedName>
        <fullName evidence="2">Uncharacterized protein</fullName>
    </submittedName>
</protein>
<comment type="caution">
    <text evidence="2">The sequence shown here is derived from an EMBL/GenBank/DDBJ whole genome shotgun (WGS) entry which is preliminary data.</text>
</comment>
<dbReference type="RefSeq" id="WP_377468813.1">
    <property type="nucleotide sequence ID" value="NZ_JBHLWN010000022.1"/>
</dbReference>
<evidence type="ECO:0000313" key="2">
    <source>
        <dbReference type="EMBL" id="MFC0211809.1"/>
    </source>
</evidence>
<reference evidence="2 3" key="1">
    <citation type="submission" date="2024-09" db="EMBL/GenBank/DDBJ databases">
        <authorList>
            <person name="Sun Q."/>
            <person name="Mori K."/>
        </authorList>
    </citation>
    <scope>NUCLEOTIDE SEQUENCE [LARGE SCALE GENOMIC DNA]</scope>
    <source>
        <strain evidence="2 3">CCM 7759</strain>
    </source>
</reference>
<evidence type="ECO:0000256" key="1">
    <source>
        <dbReference type="SAM" id="SignalP"/>
    </source>
</evidence>
<gene>
    <name evidence="2" type="ORF">ACFFK0_04955</name>
</gene>